<dbReference type="NCBIfam" id="TIGR00205">
    <property type="entry name" value="fliE"/>
    <property type="match status" value="1"/>
</dbReference>
<evidence type="ECO:0000256" key="2">
    <source>
        <dbReference type="ARBA" id="ARBA00009272"/>
    </source>
</evidence>
<evidence type="ECO:0000256" key="5">
    <source>
        <dbReference type="NCBIfam" id="TIGR00205"/>
    </source>
</evidence>
<dbReference type="KEGG" id="bacg:D2962_07355"/>
<dbReference type="GO" id="GO:0003774">
    <property type="term" value="F:cytoskeletal motor activity"/>
    <property type="evidence" value="ECO:0007669"/>
    <property type="project" value="InterPro"/>
</dbReference>
<evidence type="ECO:0000256" key="4">
    <source>
        <dbReference type="HAMAP-Rule" id="MF_00724"/>
    </source>
</evidence>
<dbReference type="AlphaFoldDB" id="A0A3G2R9Z2"/>
<dbReference type="InterPro" id="IPR001624">
    <property type="entry name" value="FliE"/>
</dbReference>
<dbReference type="GO" id="GO:0005198">
    <property type="term" value="F:structural molecule activity"/>
    <property type="evidence" value="ECO:0007669"/>
    <property type="project" value="UniProtKB-UniRule"/>
</dbReference>
<proteinExistence type="inferred from homology"/>
<evidence type="ECO:0000313" key="7">
    <source>
        <dbReference type="Proteomes" id="UP000280960"/>
    </source>
</evidence>
<organism evidence="6 7">
    <name type="scientific">Biomaibacter acetigenes</name>
    <dbReference type="NCBI Taxonomy" id="2316383"/>
    <lineage>
        <taxon>Bacteria</taxon>
        <taxon>Bacillati</taxon>
        <taxon>Bacillota</taxon>
        <taxon>Clostridia</taxon>
        <taxon>Thermosediminibacterales</taxon>
        <taxon>Tepidanaerobacteraceae</taxon>
        <taxon>Biomaibacter</taxon>
    </lineage>
</organism>
<dbReference type="Proteomes" id="UP000280960">
    <property type="component" value="Chromosome"/>
</dbReference>
<comment type="similarity">
    <text evidence="2 4">Belongs to the FliE family.</text>
</comment>
<evidence type="ECO:0000256" key="1">
    <source>
        <dbReference type="ARBA" id="ARBA00004117"/>
    </source>
</evidence>
<comment type="subcellular location">
    <subcellularLocation>
        <location evidence="1 4">Bacterial flagellum basal body</location>
    </subcellularLocation>
</comment>
<evidence type="ECO:0000313" key="6">
    <source>
        <dbReference type="EMBL" id="AYO32235.1"/>
    </source>
</evidence>
<accession>A0A3G2R9Z2</accession>
<gene>
    <name evidence="4 6" type="primary">fliE</name>
    <name evidence="6" type="ORF">D2962_07355</name>
</gene>
<sequence length="85" mass="9812">MPKVYEGIKEQGQKSFQDILKAAFDSANKMQNDYDEILKRQLVDESINIHDVVIAGEKAKLSLELTLQIRNKAIEAYQEIMRMQV</sequence>
<dbReference type="PANTHER" id="PTHR34653">
    <property type="match status" value="1"/>
</dbReference>
<dbReference type="Pfam" id="PF02049">
    <property type="entry name" value="FliE"/>
    <property type="match status" value="1"/>
</dbReference>
<dbReference type="PANTHER" id="PTHR34653:SF1">
    <property type="entry name" value="FLAGELLAR HOOK-BASAL BODY COMPLEX PROTEIN FLIE"/>
    <property type="match status" value="1"/>
</dbReference>
<evidence type="ECO:0000256" key="3">
    <source>
        <dbReference type="ARBA" id="ARBA00023143"/>
    </source>
</evidence>
<keyword evidence="6" id="KW-0969">Cilium</keyword>
<dbReference type="GO" id="GO:0071973">
    <property type="term" value="P:bacterial-type flagellum-dependent cell motility"/>
    <property type="evidence" value="ECO:0007669"/>
    <property type="project" value="InterPro"/>
</dbReference>
<keyword evidence="3 4" id="KW-0975">Bacterial flagellum</keyword>
<dbReference type="PRINTS" id="PR01006">
    <property type="entry name" value="FLGHOOKFLIE"/>
</dbReference>
<dbReference type="EMBL" id="CP033169">
    <property type="protein sequence ID" value="AYO32235.1"/>
    <property type="molecule type" value="Genomic_DNA"/>
</dbReference>
<protein>
    <recommendedName>
        <fullName evidence="4 5">Flagellar hook-basal body complex protein FliE</fullName>
    </recommendedName>
</protein>
<reference evidence="6 7" key="1">
    <citation type="submission" date="2018-10" db="EMBL/GenBank/DDBJ databases">
        <authorList>
            <person name="Zhang X."/>
        </authorList>
    </citation>
    <scope>NUCLEOTIDE SEQUENCE [LARGE SCALE GENOMIC DNA]</scope>
    <source>
        <strain evidence="6 7">SK-G1</strain>
    </source>
</reference>
<dbReference type="GO" id="GO:0009425">
    <property type="term" value="C:bacterial-type flagellum basal body"/>
    <property type="evidence" value="ECO:0007669"/>
    <property type="project" value="UniProtKB-SubCell"/>
</dbReference>
<keyword evidence="7" id="KW-1185">Reference proteome</keyword>
<keyword evidence="6" id="KW-0966">Cell projection</keyword>
<name>A0A3G2R9Z2_9FIRM</name>
<keyword evidence="6" id="KW-0282">Flagellum</keyword>
<dbReference type="HAMAP" id="MF_00724">
    <property type="entry name" value="FliE"/>
    <property type="match status" value="1"/>
</dbReference>